<feature type="compositionally biased region" description="Polar residues" evidence="1">
    <location>
        <begin position="131"/>
        <end position="144"/>
    </location>
</feature>
<name>A0A9I9DAB5_CUCME</name>
<accession>A0A9I9DAB5</accession>
<protein>
    <submittedName>
        <fullName evidence="2">Uncharacterized protein</fullName>
    </submittedName>
</protein>
<reference evidence="2" key="1">
    <citation type="submission" date="2023-03" db="UniProtKB">
        <authorList>
            <consortium name="EnsemblPlants"/>
        </authorList>
    </citation>
    <scope>IDENTIFICATION</scope>
</reference>
<dbReference type="EnsemblPlants" id="MELO3C015138.2.1">
    <property type="protein sequence ID" value="MELO3C015138.2.1"/>
    <property type="gene ID" value="MELO3C015138.2"/>
</dbReference>
<dbReference type="AlphaFoldDB" id="A0A9I9DAB5"/>
<evidence type="ECO:0000313" key="2">
    <source>
        <dbReference type="EnsemblPlants" id="MELO3C015138.2.1"/>
    </source>
</evidence>
<sequence length="153" mass="16915">MHGVQIRSRRFKTTPSRCPYRLPFETIQVPSSDPSEESLHVDPVRSYVPEHVSHQESNFSDMDSDKRDDVSLIHILKHGVFSIKSQPNVSIPGPSTANHPSGVPFVSLHSTSSFFQDDILSLNVAQHSSGNVSQGLDNVDQGSTPHMLKRISS</sequence>
<feature type="region of interest" description="Disordered" evidence="1">
    <location>
        <begin position="131"/>
        <end position="153"/>
    </location>
</feature>
<organism evidence="2">
    <name type="scientific">Cucumis melo</name>
    <name type="common">Muskmelon</name>
    <dbReference type="NCBI Taxonomy" id="3656"/>
    <lineage>
        <taxon>Eukaryota</taxon>
        <taxon>Viridiplantae</taxon>
        <taxon>Streptophyta</taxon>
        <taxon>Embryophyta</taxon>
        <taxon>Tracheophyta</taxon>
        <taxon>Spermatophyta</taxon>
        <taxon>Magnoliopsida</taxon>
        <taxon>eudicotyledons</taxon>
        <taxon>Gunneridae</taxon>
        <taxon>Pentapetalae</taxon>
        <taxon>rosids</taxon>
        <taxon>fabids</taxon>
        <taxon>Cucurbitales</taxon>
        <taxon>Cucurbitaceae</taxon>
        <taxon>Benincaseae</taxon>
        <taxon>Cucumis</taxon>
    </lineage>
</organism>
<dbReference type="Gramene" id="MELO3C015138.2.1">
    <property type="protein sequence ID" value="MELO3C015138.2.1"/>
    <property type="gene ID" value="MELO3C015138.2"/>
</dbReference>
<proteinExistence type="predicted"/>
<evidence type="ECO:0000256" key="1">
    <source>
        <dbReference type="SAM" id="MobiDB-lite"/>
    </source>
</evidence>